<dbReference type="GO" id="GO:0004315">
    <property type="term" value="F:3-oxoacyl-[acyl-carrier-protein] synthase activity"/>
    <property type="evidence" value="ECO:0007669"/>
    <property type="project" value="UniProtKB-EC"/>
</dbReference>
<dbReference type="InterPro" id="IPR014030">
    <property type="entry name" value="Ketoacyl_synth_N"/>
</dbReference>
<evidence type="ECO:0000256" key="15">
    <source>
        <dbReference type="ARBA" id="ARBA00042143"/>
    </source>
</evidence>
<dbReference type="InterPro" id="IPR018201">
    <property type="entry name" value="Ketoacyl_synth_AS"/>
</dbReference>
<evidence type="ECO:0000256" key="5">
    <source>
        <dbReference type="ARBA" id="ARBA00013191"/>
    </source>
</evidence>
<comment type="pathway">
    <text evidence="2">Lipid metabolism; fatty acid biosynthesis.</text>
</comment>
<evidence type="ECO:0000256" key="11">
    <source>
        <dbReference type="ARBA" id="ARBA00023160"/>
    </source>
</evidence>
<evidence type="ECO:0000256" key="10">
    <source>
        <dbReference type="ARBA" id="ARBA00023098"/>
    </source>
</evidence>
<dbReference type="UniPathway" id="UPA00094"/>
<keyword evidence="21" id="KW-1185">Reference proteome</keyword>
<evidence type="ECO:0000256" key="13">
    <source>
        <dbReference type="ARBA" id="ARBA00039450"/>
    </source>
</evidence>
<evidence type="ECO:0000256" key="14">
    <source>
        <dbReference type="ARBA" id="ARBA00041620"/>
    </source>
</evidence>
<dbReference type="SUPFAM" id="SSF53901">
    <property type="entry name" value="Thiolase-like"/>
    <property type="match status" value="2"/>
</dbReference>
<dbReference type="OrthoDB" id="9808669at2"/>
<dbReference type="CDD" id="cd00834">
    <property type="entry name" value="KAS_I_II"/>
    <property type="match status" value="1"/>
</dbReference>
<dbReference type="HOGENOM" id="CLU_000022_69_2_6"/>
<evidence type="ECO:0000256" key="3">
    <source>
        <dbReference type="ARBA" id="ARBA00008467"/>
    </source>
</evidence>
<dbReference type="PROSITE" id="PS52004">
    <property type="entry name" value="KS3_2"/>
    <property type="match status" value="1"/>
</dbReference>
<dbReference type="GO" id="GO:0006633">
    <property type="term" value="P:fatty acid biosynthetic process"/>
    <property type="evidence" value="ECO:0007669"/>
    <property type="project" value="UniProtKB-UniPathway"/>
</dbReference>
<dbReference type="Pfam" id="PF00109">
    <property type="entry name" value="ketoacyl-synt"/>
    <property type="match status" value="1"/>
</dbReference>
<keyword evidence="11" id="KW-0275">Fatty acid biosynthesis</keyword>
<dbReference type="InterPro" id="IPR016039">
    <property type="entry name" value="Thiolase-like"/>
</dbReference>
<proteinExistence type="inferred from homology"/>
<dbReference type="PANTHER" id="PTHR11712:SF306">
    <property type="entry name" value="3-OXOACYL-[ACYL-CARRIER-PROTEIN] SYNTHASE 1"/>
    <property type="match status" value="1"/>
</dbReference>
<dbReference type="InterPro" id="IPR020841">
    <property type="entry name" value="PKS_Beta-ketoAc_synthase_dom"/>
</dbReference>
<evidence type="ECO:0000259" key="19">
    <source>
        <dbReference type="PROSITE" id="PS52004"/>
    </source>
</evidence>
<dbReference type="InterPro" id="IPR014031">
    <property type="entry name" value="Ketoacyl_synth_C"/>
</dbReference>
<keyword evidence="8 18" id="KW-0808">Transferase</keyword>
<dbReference type="Proteomes" id="UP000032266">
    <property type="component" value="Chromosome"/>
</dbReference>
<comment type="catalytic activity">
    <reaction evidence="17">
        <text>a fatty acyl-[ACP] + malonyl-[ACP] + H(+) = a 3-oxoacyl-[ACP] + holo-[ACP] + CO2</text>
        <dbReference type="Rhea" id="RHEA:22836"/>
        <dbReference type="Rhea" id="RHEA-COMP:9623"/>
        <dbReference type="Rhea" id="RHEA-COMP:9685"/>
        <dbReference type="Rhea" id="RHEA-COMP:9916"/>
        <dbReference type="Rhea" id="RHEA-COMP:14125"/>
        <dbReference type="ChEBI" id="CHEBI:15378"/>
        <dbReference type="ChEBI" id="CHEBI:16526"/>
        <dbReference type="ChEBI" id="CHEBI:64479"/>
        <dbReference type="ChEBI" id="CHEBI:78449"/>
        <dbReference type="ChEBI" id="CHEBI:78776"/>
        <dbReference type="ChEBI" id="CHEBI:138651"/>
        <dbReference type="EC" id="2.3.1.41"/>
    </reaction>
    <physiologicalReaction direction="left-to-right" evidence="17">
        <dbReference type="Rhea" id="RHEA:22837"/>
    </physiologicalReaction>
</comment>
<reference evidence="20 21" key="1">
    <citation type="submission" date="2014-01" db="EMBL/GenBank/DDBJ databases">
        <title>Full genme sequencing of cellulolytic bacterium Gynuella sunshinyii YC6258T gen. nov., sp. nov.</title>
        <authorList>
            <person name="Khan H."/>
            <person name="Chung E.J."/>
            <person name="Chung Y.R."/>
        </authorList>
    </citation>
    <scope>NUCLEOTIDE SEQUENCE [LARGE SCALE GENOMIC DNA]</scope>
    <source>
        <strain evidence="20 21">YC6258</strain>
    </source>
</reference>
<dbReference type="PATRIC" id="fig|1445510.3.peg.326"/>
<dbReference type="PANTHER" id="PTHR11712">
    <property type="entry name" value="POLYKETIDE SYNTHASE-RELATED"/>
    <property type="match status" value="1"/>
</dbReference>
<evidence type="ECO:0000256" key="6">
    <source>
        <dbReference type="ARBA" id="ARBA00022490"/>
    </source>
</evidence>
<evidence type="ECO:0000256" key="7">
    <source>
        <dbReference type="ARBA" id="ARBA00022516"/>
    </source>
</evidence>
<keyword evidence="7" id="KW-0444">Lipid biosynthesis</keyword>
<sequence>MFPRRVVITGIGVVSPIGNDLPTIEHHLRHSVSGIRSMPEYAELGMRSQIAGKSETQRVEDIPRKLKRFMGEESQLAYVAMEDAIAHSGLDLQQVKHPRTGLIMGSGGASTKDIVEAADALREKGIKKVGPYRVTSTMTNTVSACLSTGFGITGLNFSVSSACATSAHCIGLAAQMIAWGEQDVIFAGGAESEHWSKSALFDAMQAMSTNFNQSPEIASRAYDLNRDGFVIASGAGVLVLESLEHAERRNAHIIAELTGYGTASDGADMVSPSGEGSERAMLYALEQHKGQIDYLNTHATSTPLGDDIELEACKKSFHGKLPPLSSTKSLTGHSLGAAGVHEAIYSLIMLSQGFMAASANIETIDPRFADQPILRETINTELKTVMSNSFGFGGTNVSLIFSAPV</sequence>
<dbReference type="Pfam" id="PF02801">
    <property type="entry name" value="Ketoacyl-synt_C"/>
    <property type="match status" value="1"/>
</dbReference>
<dbReference type="EMBL" id="CP007142">
    <property type="protein sequence ID" value="AJQ92385.1"/>
    <property type="molecule type" value="Genomic_DNA"/>
</dbReference>
<dbReference type="KEGG" id="gsn:YC6258_00335"/>
<evidence type="ECO:0000256" key="12">
    <source>
        <dbReference type="ARBA" id="ARBA00023315"/>
    </source>
</evidence>
<evidence type="ECO:0000256" key="17">
    <source>
        <dbReference type="ARBA" id="ARBA00048506"/>
    </source>
</evidence>
<evidence type="ECO:0000256" key="9">
    <source>
        <dbReference type="ARBA" id="ARBA00022832"/>
    </source>
</evidence>
<name>A0A0C5UYL1_9GAMM</name>
<dbReference type="AlphaFoldDB" id="A0A0C5UYL1"/>
<evidence type="ECO:0000256" key="2">
    <source>
        <dbReference type="ARBA" id="ARBA00005194"/>
    </source>
</evidence>
<dbReference type="PROSITE" id="PS00606">
    <property type="entry name" value="KS3_1"/>
    <property type="match status" value="1"/>
</dbReference>
<evidence type="ECO:0000313" key="21">
    <source>
        <dbReference type="Proteomes" id="UP000032266"/>
    </source>
</evidence>
<organism evidence="20 21">
    <name type="scientific">Gynuella sunshinyii YC6258</name>
    <dbReference type="NCBI Taxonomy" id="1445510"/>
    <lineage>
        <taxon>Bacteria</taxon>
        <taxon>Pseudomonadati</taxon>
        <taxon>Pseudomonadota</taxon>
        <taxon>Gammaproteobacteria</taxon>
        <taxon>Oceanospirillales</taxon>
        <taxon>Saccharospirillaceae</taxon>
        <taxon>Gynuella</taxon>
    </lineage>
</organism>
<comment type="subunit">
    <text evidence="4">Homodimer.</text>
</comment>
<evidence type="ECO:0000256" key="1">
    <source>
        <dbReference type="ARBA" id="ARBA00004496"/>
    </source>
</evidence>
<dbReference type="FunFam" id="3.40.47.10:FF:000018">
    <property type="entry name" value="3-oxoacyl-[acyl-carrier-protein] synthase 2"/>
    <property type="match status" value="1"/>
</dbReference>
<evidence type="ECO:0000256" key="16">
    <source>
        <dbReference type="ARBA" id="ARBA00048121"/>
    </source>
</evidence>
<evidence type="ECO:0000256" key="18">
    <source>
        <dbReference type="RuleBase" id="RU003694"/>
    </source>
</evidence>
<evidence type="ECO:0000313" key="20">
    <source>
        <dbReference type="EMBL" id="AJQ92385.1"/>
    </source>
</evidence>
<dbReference type="Gene3D" id="3.40.47.10">
    <property type="match status" value="2"/>
</dbReference>
<keyword evidence="9" id="KW-0276">Fatty acid metabolism</keyword>
<keyword evidence="6" id="KW-0963">Cytoplasm</keyword>
<comment type="subcellular location">
    <subcellularLocation>
        <location evidence="1">Cytoplasm</location>
    </subcellularLocation>
</comment>
<feature type="domain" description="Ketosynthase family 3 (KS3)" evidence="19">
    <location>
        <begin position="3"/>
        <end position="403"/>
    </location>
</feature>
<dbReference type="EC" id="2.3.1.41" evidence="5"/>
<dbReference type="RefSeq" id="WP_044615463.1">
    <property type="nucleotide sequence ID" value="NZ_CP007142.1"/>
</dbReference>
<accession>A0A0C5UYL1</accession>
<dbReference type="InterPro" id="IPR000794">
    <property type="entry name" value="Beta-ketoacyl_synthase"/>
</dbReference>
<dbReference type="GO" id="GO:0005829">
    <property type="term" value="C:cytosol"/>
    <property type="evidence" value="ECO:0007669"/>
    <property type="project" value="TreeGrafter"/>
</dbReference>
<dbReference type="STRING" id="1445510.YC6258_00335"/>
<evidence type="ECO:0000256" key="4">
    <source>
        <dbReference type="ARBA" id="ARBA00011738"/>
    </source>
</evidence>
<keyword evidence="12 20" id="KW-0012">Acyltransferase</keyword>
<protein>
    <recommendedName>
        <fullName evidence="13">3-oxoacyl-[acyl-carrier-protein] synthase 1</fullName>
        <ecNumber evidence="5">2.3.1.41</ecNumber>
    </recommendedName>
    <alternativeName>
        <fullName evidence="14">3-oxoacyl-[acyl-carrier-protein] synthase I</fullName>
    </alternativeName>
    <alternativeName>
        <fullName evidence="15">Beta-ketoacyl-ACP synthase I</fullName>
    </alternativeName>
</protein>
<keyword evidence="10" id="KW-0443">Lipid metabolism</keyword>
<gene>
    <name evidence="20" type="ORF">YC6258_00335</name>
</gene>
<dbReference type="SMART" id="SM00825">
    <property type="entry name" value="PKS_KS"/>
    <property type="match status" value="1"/>
</dbReference>
<comment type="similarity">
    <text evidence="3 18">Belongs to the thiolase-like superfamily. Beta-ketoacyl-ACP synthases family.</text>
</comment>
<comment type="catalytic activity">
    <reaction evidence="16">
        <text>(3Z)-decenoyl-[ACP] + malonyl-[ACP] + H(+) = 3-oxo-(5Z)-dodecenoyl-[ACP] + holo-[ACP] + CO2</text>
        <dbReference type="Rhea" id="RHEA:54940"/>
        <dbReference type="Rhea" id="RHEA-COMP:9623"/>
        <dbReference type="Rhea" id="RHEA-COMP:9685"/>
        <dbReference type="Rhea" id="RHEA-COMP:9927"/>
        <dbReference type="Rhea" id="RHEA-COMP:14042"/>
        <dbReference type="ChEBI" id="CHEBI:15378"/>
        <dbReference type="ChEBI" id="CHEBI:16526"/>
        <dbReference type="ChEBI" id="CHEBI:64479"/>
        <dbReference type="ChEBI" id="CHEBI:78449"/>
        <dbReference type="ChEBI" id="CHEBI:78798"/>
        <dbReference type="ChEBI" id="CHEBI:138410"/>
    </reaction>
    <physiologicalReaction direction="left-to-right" evidence="16">
        <dbReference type="Rhea" id="RHEA:54941"/>
    </physiologicalReaction>
</comment>
<evidence type="ECO:0000256" key="8">
    <source>
        <dbReference type="ARBA" id="ARBA00022679"/>
    </source>
</evidence>